<feature type="repeat" description="ANK" evidence="3">
    <location>
        <begin position="185"/>
        <end position="207"/>
    </location>
</feature>
<evidence type="ECO:0000313" key="7">
    <source>
        <dbReference type="Proteomes" id="UP000799324"/>
    </source>
</evidence>
<dbReference type="Pfam" id="PF12796">
    <property type="entry name" value="Ank_2"/>
    <property type="match status" value="1"/>
</dbReference>
<dbReference type="SUPFAM" id="SSF48403">
    <property type="entry name" value="Ankyrin repeat"/>
    <property type="match status" value="1"/>
</dbReference>
<dbReference type="InterPro" id="IPR036770">
    <property type="entry name" value="Ankyrin_rpt-contain_sf"/>
</dbReference>
<keyword evidence="1" id="KW-0677">Repeat</keyword>
<evidence type="ECO:0000256" key="3">
    <source>
        <dbReference type="PROSITE-ProRule" id="PRU00023"/>
    </source>
</evidence>
<keyword evidence="7" id="KW-1185">Reference proteome</keyword>
<dbReference type="EMBL" id="MU004427">
    <property type="protein sequence ID" value="KAF2651399.1"/>
    <property type="molecule type" value="Genomic_DNA"/>
</dbReference>
<feature type="transmembrane region" description="Helical" evidence="5">
    <location>
        <begin position="379"/>
        <end position="398"/>
    </location>
</feature>
<gene>
    <name evidence="6" type="ORF">K491DRAFT_696521</name>
</gene>
<feature type="region of interest" description="Disordered" evidence="4">
    <location>
        <begin position="1"/>
        <end position="48"/>
    </location>
</feature>
<proteinExistence type="predicted"/>
<dbReference type="Gene3D" id="1.25.40.20">
    <property type="entry name" value="Ankyrin repeat-containing domain"/>
    <property type="match status" value="1"/>
</dbReference>
<keyword evidence="5" id="KW-0472">Membrane</keyword>
<protein>
    <submittedName>
        <fullName evidence="6">Ankyrin</fullName>
    </submittedName>
</protein>
<feature type="transmembrane region" description="Helical" evidence="5">
    <location>
        <begin position="472"/>
        <end position="491"/>
    </location>
</feature>
<feature type="compositionally biased region" description="Basic and acidic residues" evidence="4">
    <location>
        <begin position="1"/>
        <end position="11"/>
    </location>
</feature>
<evidence type="ECO:0000256" key="4">
    <source>
        <dbReference type="SAM" id="MobiDB-lite"/>
    </source>
</evidence>
<dbReference type="Pfam" id="PF00023">
    <property type="entry name" value="Ank"/>
    <property type="match status" value="1"/>
</dbReference>
<dbReference type="PROSITE" id="PS50297">
    <property type="entry name" value="ANK_REP_REGION"/>
    <property type="match status" value="2"/>
</dbReference>
<dbReference type="Proteomes" id="UP000799324">
    <property type="component" value="Unassembled WGS sequence"/>
</dbReference>
<dbReference type="PANTHER" id="PTHR24198">
    <property type="entry name" value="ANKYRIN REPEAT AND PROTEIN KINASE DOMAIN-CONTAINING PROTEIN"/>
    <property type="match status" value="1"/>
</dbReference>
<sequence length="496" mass="56736">MPSTPKEKEATSAEPSRINHDNAPSGSQGVPRPAIYNHLPGRLSAEDPPTYVRDEGNLHDQIHELMGAIHAPIDEYPSPQIPVYRRNEEVSETDRRSQDIVRMFFDALTTKKDEIVAVMIESGIVTTETTNQYGRTPLLAAIEAGNIRTVQQLMDFDANVNALGIMRGMPPPYYSSRKKQKRDITWRTPLMVAAEKGNLTIVKLLMETYGADDSMIAPDGELALRIASSNGHREIVNYLPLRRGGGFRRWKTGHRKGMMRVKRAVKSIVWFLRLILYETPKFLLCTMPKYLLVLPIKDGAKWLYKHREELPRRVVLALKRSLKWLGNFLKNLPKATLEFVKGLAEFIWKGIKNFPTALKTFLTWIWNGIKRAAIAVSDIFTRLVSFLHTAFAAIITLFRNITLKDVRDGFVAFLRAIIVDGPKKLWEWICKFEEMTLRMFEALWGCLGWIMWMILRGIVELLIYVPKKLWEILAGCGMSVVGAVKELLIWINPKRH</sequence>
<evidence type="ECO:0000256" key="2">
    <source>
        <dbReference type="ARBA" id="ARBA00023043"/>
    </source>
</evidence>
<evidence type="ECO:0000313" key="6">
    <source>
        <dbReference type="EMBL" id="KAF2651399.1"/>
    </source>
</evidence>
<dbReference type="OrthoDB" id="4772757at2759"/>
<keyword evidence="2 3" id="KW-0040">ANK repeat</keyword>
<dbReference type="PROSITE" id="PS50088">
    <property type="entry name" value="ANK_REPEAT"/>
    <property type="match status" value="2"/>
</dbReference>
<dbReference type="InterPro" id="IPR002110">
    <property type="entry name" value="Ankyrin_rpt"/>
</dbReference>
<dbReference type="AlphaFoldDB" id="A0A6A6SUN9"/>
<dbReference type="PANTHER" id="PTHR24198:SF165">
    <property type="entry name" value="ANKYRIN REPEAT-CONTAINING PROTEIN-RELATED"/>
    <property type="match status" value="1"/>
</dbReference>
<dbReference type="SMART" id="SM00248">
    <property type="entry name" value="ANK"/>
    <property type="match status" value="3"/>
</dbReference>
<evidence type="ECO:0000256" key="1">
    <source>
        <dbReference type="ARBA" id="ARBA00022737"/>
    </source>
</evidence>
<keyword evidence="5" id="KW-1133">Transmembrane helix</keyword>
<reference evidence="6" key="1">
    <citation type="journal article" date="2020" name="Stud. Mycol.">
        <title>101 Dothideomycetes genomes: a test case for predicting lifestyles and emergence of pathogens.</title>
        <authorList>
            <person name="Haridas S."/>
            <person name="Albert R."/>
            <person name="Binder M."/>
            <person name="Bloem J."/>
            <person name="Labutti K."/>
            <person name="Salamov A."/>
            <person name="Andreopoulos B."/>
            <person name="Baker S."/>
            <person name="Barry K."/>
            <person name="Bills G."/>
            <person name="Bluhm B."/>
            <person name="Cannon C."/>
            <person name="Castanera R."/>
            <person name="Culley D."/>
            <person name="Daum C."/>
            <person name="Ezra D."/>
            <person name="Gonzalez J."/>
            <person name="Henrissat B."/>
            <person name="Kuo A."/>
            <person name="Liang C."/>
            <person name="Lipzen A."/>
            <person name="Lutzoni F."/>
            <person name="Magnuson J."/>
            <person name="Mondo S."/>
            <person name="Nolan M."/>
            <person name="Ohm R."/>
            <person name="Pangilinan J."/>
            <person name="Park H.-J."/>
            <person name="Ramirez L."/>
            <person name="Alfaro M."/>
            <person name="Sun H."/>
            <person name="Tritt A."/>
            <person name="Yoshinaga Y."/>
            <person name="Zwiers L.-H."/>
            <person name="Turgeon B."/>
            <person name="Goodwin S."/>
            <person name="Spatafora J."/>
            <person name="Crous P."/>
            <person name="Grigoriev I."/>
        </authorList>
    </citation>
    <scope>NUCLEOTIDE SEQUENCE</scope>
    <source>
        <strain evidence="6">CBS 122681</strain>
    </source>
</reference>
<organism evidence="6 7">
    <name type="scientific">Lophiostoma macrostomum CBS 122681</name>
    <dbReference type="NCBI Taxonomy" id="1314788"/>
    <lineage>
        <taxon>Eukaryota</taxon>
        <taxon>Fungi</taxon>
        <taxon>Dikarya</taxon>
        <taxon>Ascomycota</taxon>
        <taxon>Pezizomycotina</taxon>
        <taxon>Dothideomycetes</taxon>
        <taxon>Pleosporomycetidae</taxon>
        <taxon>Pleosporales</taxon>
        <taxon>Lophiostomataceae</taxon>
        <taxon>Lophiostoma</taxon>
    </lineage>
</organism>
<accession>A0A6A6SUN9</accession>
<evidence type="ECO:0000256" key="5">
    <source>
        <dbReference type="SAM" id="Phobius"/>
    </source>
</evidence>
<feature type="transmembrane region" description="Helical" evidence="5">
    <location>
        <begin position="442"/>
        <end position="466"/>
    </location>
</feature>
<keyword evidence="5" id="KW-0812">Transmembrane</keyword>
<feature type="repeat" description="ANK" evidence="3">
    <location>
        <begin position="133"/>
        <end position="165"/>
    </location>
</feature>
<name>A0A6A6SUN9_9PLEO</name>